<proteinExistence type="predicted"/>
<name>A0A1V6U5L1_9EURO</name>
<sequence length="50" mass="5923">LTSTNAQLVLLTATLPPSAERQLWKRLHYTRENVSLYRDRTSRYNVAYRV</sequence>
<keyword evidence="2" id="KW-1185">Reference proteome</keyword>
<evidence type="ECO:0000313" key="2">
    <source>
        <dbReference type="Proteomes" id="UP000191500"/>
    </source>
</evidence>
<dbReference type="Proteomes" id="UP000191500">
    <property type="component" value="Unassembled WGS sequence"/>
</dbReference>
<feature type="non-terminal residue" evidence="1">
    <location>
        <position position="1"/>
    </location>
</feature>
<dbReference type="STRING" id="36646.A0A1V6U5L1"/>
<dbReference type="AlphaFoldDB" id="A0A1V6U5L1"/>
<gene>
    <name evidence="1" type="ORF">PENCOP_c047G00680</name>
</gene>
<reference evidence="2" key="1">
    <citation type="journal article" date="2017" name="Nat. Microbiol.">
        <title>Global analysis of biosynthetic gene clusters reveals vast potential of secondary metabolite production in Penicillium species.</title>
        <authorList>
            <person name="Nielsen J.C."/>
            <person name="Grijseels S."/>
            <person name="Prigent S."/>
            <person name="Ji B."/>
            <person name="Dainat J."/>
            <person name="Nielsen K.F."/>
            <person name="Frisvad J.C."/>
            <person name="Workman M."/>
            <person name="Nielsen J."/>
        </authorList>
    </citation>
    <scope>NUCLEOTIDE SEQUENCE [LARGE SCALE GENOMIC DNA]</scope>
    <source>
        <strain evidence="2">IBT 31321</strain>
    </source>
</reference>
<dbReference type="EMBL" id="MDDG01000047">
    <property type="protein sequence ID" value="OQE33744.1"/>
    <property type="molecule type" value="Genomic_DNA"/>
</dbReference>
<evidence type="ECO:0008006" key="3">
    <source>
        <dbReference type="Google" id="ProtNLM"/>
    </source>
</evidence>
<organism evidence="1 2">
    <name type="scientific">Penicillium coprophilum</name>
    <dbReference type="NCBI Taxonomy" id="36646"/>
    <lineage>
        <taxon>Eukaryota</taxon>
        <taxon>Fungi</taxon>
        <taxon>Dikarya</taxon>
        <taxon>Ascomycota</taxon>
        <taxon>Pezizomycotina</taxon>
        <taxon>Eurotiomycetes</taxon>
        <taxon>Eurotiomycetidae</taxon>
        <taxon>Eurotiales</taxon>
        <taxon>Aspergillaceae</taxon>
        <taxon>Penicillium</taxon>
    </lineage>
</organism>
<accession>A0A1V6U5L1</accession>
<protein>
    <recommendedName>
        <fullName evidence="3">Helicase C-terminal domain-containing protein</fullName>
    </recommendedName>
</protein>
<evidence type="ECO:0000313" key="1">
    <source>
        <dbReference type="EMBL" id="OQE33744.1"/>
    </source>
</evidence>
<comment type="caution">
    <text evidence="1">The sequence shown here is derived from an EMBL/GenBank/DDBJ whole genome shotgun (WGS) entry which is preliminary data.</text>
</comment>